<feature type="domain" description="HTH arsR-type" evidence="1">
    <location>
        <begin position="33"/>
        <end position="139"/>
    </location>
</feature>
<dbReference type="SMART" id="SM00418">
    <property type="entry name" value="HTH_ARSR"/>
    <property type="match status" value="1"/>
</dbReference>
<dbReference type="InterPro" id="IPR036388">
    <property type="entry name" value="WH-like_DNA-bd_sf"/>
</dbReference>
<dbReference type="Pfam" id="PF12840">
    <property type="entry name" value="HTH_20"/>
    <property type="match status" value="1"/>
</dbReference>
<dbReference type="CDD" id="cd00090">
    <property type="entry name" value="HTH_ARSR"/>
    <property type="match status" value="1"/>
</dbReference>
<protein>
    <submittedName>
        <fullName evidence="2">Transcriptional regulator</fullName>
    </submittedName>
</protein>
<dbReference type="EMBL" id="CP042906">
    <property type="protein sequence ID" value="QEX19220.1"/>
    <property type="molecule type" value="Genomic_DNA"/>
</dbReference>
<organism evidence="2 3">
    <name type="scientific">Hypericibacter terrae</name>
    <dbReference type="NCBI Taxonomy" id="2602015"/>
    <lineage>
        <taxon>Bacteria</taxon>
        <taxon>Pseudomonadati</taxon>
        <taxon>Pseudomonadota</taxon>
        <taxon>Alphaproteobacteria</taxon>
        <taxon>Rhodospirillales</taxon>
        <taxon>Dongiaceae</taxon>
        <taxon>Hypericibacter</taxon>
    </lineage>
</organism>
<dbReference type="InterPro" id="IPR001845">
    <property type="entry name" value="HTH_ArsR_DNA-bd_dom"/>
</dbReference>
<dbReference type="Proteomes" id="UP000326202">
    <property type="component" value="Chromosome"/>
</dbReference>
<evidence type="ECO:0000313" key="3">
    <source>
        <dbReference type="Proteomes" id="UP000326202"/>
    </source>
</evidence>
<dbReference type="InterPro" id="IPR036390">
    <property type="entry name" value="WH_DNA-bd_sf"/>
</dbReference>
<dbReference type="PROSITE" id="PS50987">
    <property type="entry name" value="HTH_ARSR_2"/>
    <property type="match status" value="1"/>
</dbReference>
<proteinExistence type="predicted"/>
<name>A0A5J6MT68_9PROT</name>
<dbReference type="SUPFAM" id="SSF46785">
    <property type="entry name" value="Winged helix' DNA-binding domain"/>
    <property type="match status" value="1"/>
</dbReference>
<dbReference type="PANTHER" id="PTHR38600:SF2">
    <property type="entry name" value="SLL0088 PROTEIN"/>
    <property type="match status" value="1"/>
</dbReference>
<dbReference type="InterPro" id="IPR011991">
    <property type="entry name" value="ArsR-like_HTH"/>
</dbReference>
<sequence length="151" mass="16655">MVGGPHSFPGPALSLDGGSDLLYLSIHLNIRRLKNMQSSQSLTQAFAALGDPTRLAILSRLATQGDLTVQEIAAPFAMSLPAVSQHLKALEHAGLIARGRDGQKRPCRLNVDRLAETARWFDHTRAAWEARFDRLEQFLATTETKGDDHER</sequence>
<gene>
    <name evidence="2" type="primary">arsR</name>
    <name evidence="2" type="ORF">FRZ44_45330</name>
</gene>
<dbReference type="PANTHER" id="PTHR38600">
    <property type="entry name" value="TRANSCRIPTIONAL REGULATORY PROTEIN"/>
    <property type="match status" value="1"/>
</dbReference>
<dbReference type="Gene3D" id="1.10.10.10">
    <property type="entry name" value="Winged helix-like DNA-binding domain superfamily/Winged helix DNA-binding domain"/>
    <property type="match status" value="1"/>
</dbReference>
<dbReference type="NCBIfam" id="NF033788">
    <property type="entry name" value="HTH_metalloreg"/>
    <property type="match status" value="1"/>
</dbReference>
<dbReference type="PRINTS" id="PR00778">
    <property type="entry name" value="HTHARSR"/>
</dbReference>
<accession>A0A5J6MT68</accession>
<keyword evidence="3" id="KW-1185">Reference proteome</keyword>
<evidence type="ECO:0000313" key="2">
    <source>
        <dbReference type="EMBL" id="QEX19220.1"/>
    </source>
</evidence>
<dbReference type="AlphaFoldDB" id="A0A5J6MT68"/>
<reference evidence="2 3" key="1">
    <citation type="submission" date="2019-08" db="EMBL/GenBank/DDBJ databases">
        <title>Hyperibacter terrae gen. nov., sp. nov. and Hyperibacter viscosus sp. nov., two new members in the family Rhodospirillaceae isolated from the rhizosphere of Hypericum perforatum.</title>
        <authorList>
            <person name="Noviana Z."/>
        </authorList>
    </citation>
    <scope>NUCLEOTIDE SEQUENCE [LARGE SCALE GENOMIC DNA]</scope>
    <source>
        <strain evidence="2 3">R5913</strain>
    </source>
</reference>
<dbReference type="KEGG" id="htq:FRZ44_45330"/>
<dbReference type="GO" id="GO:0003700">
    <property type="term" value="F:DNA-binding transcription factor activity"/>
    <property type="evidence" value="ECO:0007669"/>
    <property type="project" value="InterPro"/>
</dbReference>
<evidence type="ECO:0000259" key="1">
    <source>
        <dbReference type="PROSITE" id="PS50987"/>
    </source>
</evidence>